<protein>
    <submittedName>
        <fullName evidence="2">Uncharacterized protein</fullName>
    </submittedName>
</protein>
<dbReference type="OrthoDB" id="7875737at2"/>
<keyword evidence="1" id="KW-1133">Transmembrane helix</keyword>
<feature type="transmembrane region" description="Helical" evidence="1">
    <location>
        <begin position="6"/>
        <end position="29"/>
    </location>
</feature>
<reference evidence="2 3" key="1">
    <citation type="submission" date="2017-02" db="EMBL/GenBank/DDBJ databases">
        <title>Ketogulonicigenium robustum SPU B003 Genome sequencing and assembly.</title>
        <authorList>
            <person name="Li Y."/>
            <person name="Liu L."/>
            <person name="Wang C."/>
            <person name="Zhang M."/>
            <person name="Zhang T."/>
            <person name="Zhang Y."/>
        </authorList>
    </citation>
    <scope>NUCLEOTIDE SEQUENCE [LARGE SCALE GENOMIC DNA]</scope>
    <source>
        <strain evidence="2 3">SPU_B003</strain>
    </source>
</reference>
<keyword evidence="1" id="KW-0812">Transmembrane</keyword>
<dbReference type="EMBL" id="CP019937">
    <property type="protein sequence ID" value="ARO14948.1"/>
    <property type="molecule type" value="Genomic_DNA"/>
</dbReference>
<evidence type="ECO:0000313" key="3">
    <source>
        <dbReference type="Proteomes" id="UP000242447"/>
    </source>
</evidence>
<dbReference type="Proteomes" id="UP000242447">
    <property type="component" value="Chromosome"/>
</dbReference>
<keyword evidence="3" id="KW-1185">Reference proteome</keyword>
<sequence>MQTLIVAGAIVTVLGLAGIVWTLVTILGAKRRGLSPEALQNAIQKVAPINLGALFVSFLGLIMLVAGLILR</sequence>
<proteinExistence type="predicted"/>
<accession>A0A1W6P0B9</accession>
<organism evidence="2 3">
    <name type="scientific">Ketogulonicigenium robustum</name>
    <dbReference type="NCBI Taxonomy" id="92947"/>
    <lineage>
        <taxon>Bacteria</taxon>
        <taxon>Pseudomonadati</taxon>
        <taxon>Pseudomonadota</taxon>
        <taxon>Alphaproteobacteria</taxon>
        <taxon>Rhodobacterales</taxon>
        <taxon>Roseobacteraceae</taxon>
        <taxon>Ketogulonicigenium</taxon>
    </lineage>
</organism>
<dbReference type="RefSeq" id="WP_085786412.1">
    <property type="nucleotide sequence ID" value="NZ_CP019937.1"/>
</dbReference>
<name>A0A1W6P0B9_9RHOB</name>
<evidence type="ECO:0000313" key="2">
    <source>
        <dbReference type="EMBL" id="ARO14948.1"/>
    </source>
</evidence>
<evidence type="ECO:0000256" key="1">
    <source>
        <dbReference type="SAM" id="Phobius"/>
    </source>
</evidence>
<dbReference type="AlphaFoldDB" id="A0A1W6P0B9"/>
<dbReference type="KEGG" id="kro:BVG79_01604"/>
<keyword evidence="1" id="KW-0472">Membrane</keyword>
<gene>
    <name evidence="2" type="ORF">BVG79_01604</name>
</gene>
<dbReference type="STRING" id="92947.BVG79_01604"/>
<feature type="transmembrane region" description="Helical" evidence="1">
    <location>
        <begin position="49"/>
        <end position="70"/>
    </location>
</feature>